<evidence type="ECO:0000313" key="2">
    <source>
        <dbReference type="Proteomes" id="UP000218785"/>
    </source>
</evidence>
<gene>
    <name evidence="1" type="ORF">NIES37_60690</name>
</gene>
<evidence type="ECO:0000313" key="1">
    <source>
        <dbReference type="EMBL" id="BAZ02061.1"/>
    </source>
</evidence>
<dbReference type="AlphaFoldDB" id="A0A1Z4N8K9"/>
<reference evidence="1 2" key="1">
    <citation type="submission" date="2017-06" db="EMBL/GenBank/DDBJ databases">
        <title>Genome sequencing of cyanobaciteial culture collection at National Institute for Environmental Studies (NIES).</title>
        <authorList>
            <person name="Hirose Y."/>
            <person name="Shimura Y."/>
            <person name="Fujisawa T."/>
            <person name="Nakamura Y."/>
            <person name="Kawachi M."/>
        </authorList>
    </citation>
    <scope>NUCLEOTIDE SEQUENCE [LARGE SCALE GENOMIC DNA]</scope>
    <source>
        <strain evidence="1 2">NIES-37</strain>
    </source>
</reference>
<protein>
    <recommendedName>
        <fullName evidence="3">Transcriptional modulator of MazE/toxin MazF</fullName>
    </recommendedName>
</protein>
<dbReference type="SUPFAM" id="SSF50118">
    <property type="entry name" value="Cell growth inhibitor/plasmid maintenance toxic component"/>
    <property type="match status" value="1"/>
</dbReference>
<accession>A0A1Z4N8K9</accession>
<name>A0A1Z4N8K9_9CYAN</name>
<organism evidence="1 2">
    <name type="scientific">Tolypothrix tenuis PCC 7101</name>
    <dbReference type="NCBI Taxonomy" id="231146"/>
    <lineage>
        <taxon>Bacteria</taxon>
        <taxon>Bacillati</taxon>
        <taxon>Cyanobacteriota</taxon>
        <taxon>Cyanophyceae</taxon>
        <taxon>Nostocales</taxon>
        <taxon>Tolypothrichaceae</taxon>
        <taxon>Tolypothrix</taxon>
    </lineage>
</organism>
<dbReference type="KEGG" id="ttq:NIES37_60690"/>
<dbReference type="Proteomes" id="UP000218785">
    <property type="component" value="Chromosome"/>
</dbReference>
<proteinExistence type="predicted"/>
<dbReference type="EMBL" id="AP018248">
    <property type="protein sequence ID" value="BAZ02061.1"/>
    <property type="molecule type" value="Genomic_DNA"/>
</dbReference>
<keyword evidence="2" id="KW-1185">Reference proteome</keyword>
<dbReference type="RefSeq" id="WP_321206906.1">
    <property type="nucleotide sequence ID" value="NZ_CAWNJS010000001.1"/>
</dbReference>
<evidence type="ECO:0008006" key="3">
    <source>
        <dbReference type="Google" id="ProtNLM"/>
    </source>
</evidence>
<sequence length="53" mass="5776">MSSPDRGEVWLVDLGYVAKVRPCLVISVPALDQDRALSSALIPHNNQPTGFKI</sequence>